<dbReference type="Pfam" id="PF13041">
    <property type="entry name" value="PPR_2"/>
    <property type="match status" value="2"/>
</dbReference>
<dbReference type="PROSITE" id="PS50076">
    <property type="entry name" value="DNAJ_2"/>
    <property type="match status" value="1"/>
</dbReference>
<dbReference type="Gene3D" id="1.10.287.110">
    <property type="entry name" value="DnaJ domain"/>
    <property type="match status" value="1"/>
</dbReference>
<dbReference type="GO" id="GO:0009451">
    <property type="term" value="P:RNA modification"/>
    <property type="evidence" value="ECO:0007669"/>
    <property type="project" value="InterPro"/>
</dbReference>
<protein>
    <recommendedName>
        <fullName evidence="3">J domain-containing protein</fullName>
    </recommendedName>
</protein>
<dbReference type="Gene3D" id="3.30.70.20">
    <property type="match status" value="1"/>
</dbReference>
<dbReference type="FunFam" id="1.25.40.10:FF:000584">
    <property type="entry name" value="Pentatricopeptide repeat-containing protein"/>
    <property type="match status" value="1"/>
</dbReference>
<dbReference type="Pfam" id="PF00226">
    <property type="entry name" value="DnaJ"/>
    <property type="match status" value="1"/>
</dbReference>
<dbReference type="SUPFAM" id="SSF46565">
    <property type="entry name" value="Chaperone J-domain"/>
    <property type="match status" value="1"/>
</dbReference>
<dbReference type="Proteomes" id="UP000327013">
    <property type="component" value="Chromosome 2"/>
</dbReference>
<organism evidence="4 5">
    <name type="scientific">Carpinus fangiana</name>
    <dbReference type="NCBI Taxonomy" id="176857"/>
    <lineage>
        <taxon>Eukaryota</taxon>
        <taxon>Viridiplantae</taxon>
        <taxon>Streptophyta</taxon>
        <taxon>Embryophyta</taxon>
        <taxon>Tracheophyta</taxon>
        <taxon>Spermatophyta</taxon>
        <taxon>Magnoliopsida</taxon>
        <taxon>eudicotyledons</taxon>
        <taxon>Gunneridae</taxon>
        <taxon>Pentapetalae</taxon>
        <taxon>rosids</taxon>
        <taxon>fabids</taxon>
        <taxon>Fagales</taxon>
        <taxon>Betulaceae</taxon>
        <taxon>Carpinus</taxon>
    </lineage>
</organism>
<dbReference type="InterPro" id="IPR046849">
    <property type="entry name" value="E2_motif"/>
</dbReference>
<dbReference type="InterPro" id="IPR001623">
    <property type="entry name" value="DnaJ_domain"/>
</dbReference>
<dbReference type="PRINTS" id="PR00625">
    <property type="entry name" value="JDOMAIN"/>
</dbReference>
<dbReference type="FunFam" id="1.25.40.10:FF:000196">
    <property type="entry name" value="Pentatricopeptide repeat-containing protein At4g14850"/>
    <property type="match status" value="1"/>
</dbReference>
<keyword evidence="5" id="KW-1185">Reference proteome</keyword>
<dbReference type="PROSITE" id="PS51375">
    <property type="entry name" value="PPR"/>
    <property type="match status" value="5"/>
</dbReference>
<dbReference type="AlphaFoldDB" id="A0A5N6QV62"/>
<dbReference type="Pfam" id="PF01535">
    <property type="entry name" value="PPR"/>
    <property type="match status" value="3"/>
</dbReference>
<evidence type="ECO:0000259" key="3">
    <source>
        <dbReference type="PROSITE" id="PS50076"/>
    </source>
</evidence>
<proteinExistence type="predicted"/>
<dbReference type="CDD" id="cd06257">
    <property type="entry name" value="DnaJ"/>
    <property type="match status" value="1"/>
</dbReference>
<evidence type="ECO:0000256" key="2">
    <source>
        <dbReference type="PROSITE-ProRule" id="PRU00708"/>
    </source>
</evidence>
<evidence type="ECO:0000256" key="1">
    <source>
        <dbReference type="ARBA" id="ARBA00022737"/>
    </source>
</evidence>
<gene>
    <name evidence="4" type="ORF">FH972_006590</name>
</gene>
<evidence type="ECO:0000313" key="4">
    <source>
        <dbReference type="EMBL" id="KAE8010200.1"/>
    </source>
</evidence>
<dbReference type="GO" id="GO:0003723">
    <property type="term" value="F:RNA binding"/>
    <property type="evidence" value="ECO:0007669"/>
    <property type="project" value="InterPro"/>
</dbReference>
<evidence type="ECO:0000313" key="5">
    <source>
        <dbReference type="Proteomes" id="UP000327013"/>
    </source>
</evidence>
<dbReference type="Gene3D" id="1.25.40.10">
    <property type="entry name" value="Tetratricopeptide repeat domain"/>
    <property type="match status" value="4"/>
</dbReference>
<dbReference type="InterPro" id="IPR036869">
    <property type="entry name" value="J_dom_sf"/>
</dbReference>
<name>A0A5N6QV62_9ROSI</name>
<dbReference type="Pfam" id="PF20430">
    <property type="entry name" value="Eplus_motif"/>
    <property type="match status" value="1"/>
</dbReference>
<dbReference type="OrthoDB" id="635740at2759"/>
<dbReference type="InterPro" id="IPR046960">
    <property type="entry name" value="PPR_At4g14850-like_plant"/>
</dbReference>
<feature type="repeat" description="PPR" evidence="2">
    <location>
        <begin position="326"/>
        <end position="360"/>
    </location>
</feature>
<dbReference type="NCBIfam" id="TIGR00756">
    <property type="entry name" value="PPR"/>
    <property type="match status" value="3"/>
</dbReference>
<feature type="repeat" description="PPR" evidence="2">
    <location>
        <begin position="22"/>
        <end position="56"/>
    </location>
</feature>
<feature type="repeat" description="PPR" evidence="2">
    <location>
        <begin position="225"/>
        <end position="259"/>
    </location>
</feature>
<dbReference type="FunFam" id="1.25.40.10:FF:000031">
    <property type="entry name" value="Pentatricopeptide repeat-containing protein mitochondrial"/>
    <property type="match status" value="1"/>
</dbReference>
<dbReference type="PANTHER" id="PTHR47926">
    <property type="entry name" value="PENTATRICOPEPTIDE REPEAT-CONTAINING PROTEIN"/>
    <property type="match status" value="1"/>
</dbReference>
<feature type="domain" description="J" evidence="3">
    <location>
        <begin position="627"/>
        <end position="697"/>
    </location>
</feature>
<keyword evidence="1" id="KW-0677">Repeat</keyword>
<dbReference type="EMBL" id="CM017322">
    <property type="protein sequence ID" value="KAE8010200.1"/>
    <property type="molecule type" value="Genomic_DNA"/>
</dbReference>
<dbReference type="PANTHER" id="PTHR47926:SF374">
    <property type="entry name" value="PENTATRICOPEPTIDE REPEAT-CONTAINING PROTEIN"/>
    <property type="match status" value="1"/>
</dbReference>
<reference evidence="4 5" key="1">
    <citation type="submission" date="2019-06" db="EMBL/GenBank/DDBJ databases">
        <title>A chromosomal-level reference genome of Carpinus fangiana (Coryloideae, Betulaceae).</title>
        <authorList>
            <person name="Yang X."/>
            <person name="Wang Z."/>
            <person name="Zhang L."/>
            <person name="Hao G."/>
            <person name="Liu J."/>
            <person name="Yang Y."/>
        </authorList>
    </citation>
    <scope>NUCLEOTIDE SEQUENCE [LARGE SCALE GENOMIC DNA]</scope>
    <source>
        <strain evidence="4">Cfa_2016G</strain>
        <tissue evidence="4">Leaf</tissue>
    </source>
</reference>
<feature type="repeat" description="PPR" evidence="2">
    <location>
        <begin position="295"/>
        <end position="325"/>
    </location>
</feature>
<dbReference type="InterPro" id="IPR002885">
    <property type="entry name" value="PPR_rpt"/>
</dbReference>
<sequence>MYSKCGELSNAVKLFDHMSVKDTISWNTIISGILRNGEFDTGLGLFKRMCESGFYQFDKATLTTILSACDGPEFCYVSKMIHGLVILSGYLHEINVGNAMITSYFKCGCFSSGRQVFNEMLERNVITWTAVISGLAQNEFYEESLKHFVEMRCGSVDPNSLTYLSLLMACSGLQALKEGHQIHGILLKLGIQSDFCIESALMDMYSKCGSVEDAWKIFESAAHLDEVTLTVILVGFAQNGFEEEAIQIFVKIVQAGIEVDPEMVSAVLGAFGVGTSMALGKQIHSFVIKKSFSNNTFVSNGLINMYSKCGDLKDSIQVFSQMPQRNSVSWNSLIAAFARHGDGSKALQMYEEMRLEGIQPTDVTFLSLLHACSHVGLVERGMELLESMAKDHELSPRSEHYSCVVDMLGRAGLLNEAKKYIEGLPENPGIDVWQALLGACSIHGDSEMGKYAADQLFLAAPESPAPYVLLANIYSSERRWKDRARTIKRMKEMGVPKETGLSWIEIEKKVHSFVVGDRMHPQAENIYGVLAELFRHLTDEGYVPDKRFILYYLDQDGKEQPLLELAPHRAVRGMIGGRIDGNNPCSLLYGFGYAGGKTVPGFHLPKRSFNKGAERTGEEYATLSCISAYAVLGVDPDCSAAELKAAFRDKVKQFHPDVNRDGADSDTMIRRVIQAYEMLSNQSRSEIIESECLDPFEKPECEAFDLFVNEVLCVGQGCPYSCVTRAPHAFTYASTGTARLSSQGHGEDYQVHLAVGQCPRSCIYYVTPSQRIILEELLDR</sequence>
<dbReference type="SMART" id="SM00271">
    <property type="entry name" value="DnaJ"/>
    <property type="match status" value="1"/>
</dbReference>
<dbReference type="Pfam" id="PF20431">
    <property type="entry name" value="E_motif"/>
    <property type="match status" value="1"/>
</dbReference>
<dbReference type="InterPro" id="IPR046848">
    <property type="entry name" value="E_motif"/>
</dbReference>
<accession>A0A5N6QV62</accession>
<dbReference type="InterPro" id="IPR011990">
    <property type="entry name" value="TPR-like_helical_dom_sf"/>
</dbReference>
<feature type="repeat" description="PPR" evidence="2">
    <location>
        <begin position="124"/>
        <end position="158"/>
    </location>
</feature>